<keyword evidence="4" id="KW-0862">Zinc</keyword>
<proteinExistence type="predicted"/>
<keyword evidence="3" id="KW-0479">Metal-binding</keyword>
<comment type="caution">
    <text evidence="8">The sequence shown here is derived from an EMBL/GenBank/DDBJ whole genome shotgun (WGS) entry which is preliminary data.</text>
</comment>
<comment type="cofactor">
    <cofactor evidence="1">
        <name>Zn(2+)</name>
        <dbReference type="ChEBI" id="CHEBI:29105"/>
    </cofactor>
</comment>
<evidence type="ECO:0000313" key="8">
    <source>
        <dbReference type="EMBL" id="OKS84750.1"/>
    </source>
</evidence>
<dbReference type="EMBL" id="MPPL01000001">
    <property type="protein sequence ID" value="OKS84750.1"/>
    <property type="molecule type" value="Genomic_DNA"/>
</dbReference>
<dbReference type="Proteomes" id="UP000186720">
    <property type="component" value="Unassembled WGS sequence"/>
</dbReference>
<evidence type="ECO:0000256" key="5">
    <source>
        <dbReference type="ARBA" id="ARBA00023002"/>
    </source>
</evidence>
<dbReference type="GO" id="GO:0033743">
    <property type="term" value="F:peptide-methionine (R)-S-oxide reductase activity"/>
    <property type="evidence" value="ECO:0007669"/>
    <property type="project" value="UniProtKB-EC"/>
</dbReference>
<sequence length="127" mass="14375">MKSKENMEYNKLTPEEERVILYKGTERPFTGELLNNKAEGLYVCRRCDAALYTSDTKFESFCGWPSFDDEIPGAVRKETDADGSRTEILCANCGAHLGHVFTGERFTPKNTRHCVNSVSMKFVPLVK</sequence>
<dbReference type="Pfam" id="PF01641">
    <property type="entry name" value="SelR"/>
    <property type="match status" value="1"/>
</dbReference>
<dbReference type="AlphaFoldDB" id="A0A1Q5ZSK0"/>
<gene>
    <name evidence="8" type="ORF">RG47T_0183</name>
</gene>
<feature type="domain" description="MsrB" evidence="7">
    <location>
        <begin position="5"/>
        <end position="125"/>
    </location>
</feature>
<evidence type="ECO:0000256" key="6">
    <source>
        <dbReference type="ARBA" id="ARBA00048488"/>
    </source>
</evidence>
<accession>A0A1Q5ZSK0</accession>
<comment type="catalytic activity">
    <reaction evidence="6">
        <text>L-methionyl-[protein] + [thioredoxin]-disulfide + H2O = L-methionyl-(R)-S-oxide-[protein] + [thioredoxin]-dithiol</text>
        <dbReference type="Rhea" id="RHEA:24164"/>
        <dbReference type="Rhea" id="RHEA-COMP:10698"/>
        <dbReference type="Rhea" id="RHEA-COMP:10700"/>
        <dbReference type="Rhea" id="RHEA-COMP:12313"/>
        <dbReference type="Rhea" id="RHEA-COMP:12314"/>
        <dbReference type="ChEBI" id="CHEBI:15377"/>
        <dbReference type="ChEBI" id="CHEBI:16044"/>
        <dbReference type="ChEBI" id="CHEBI:29950"/>
        <dbReference type="ChEBI" id="CHEBI:45764"/>
        <dbReference type="ChEBI" id="CHEBI:50058"/>
        <dbReference type="EC" id="1.8.4.12"/>
    </reaction>
</comment>
<dbReference type="GO" id="GO:0046872">
    <property type="term" value="F:metal ion binding"/>
    <property type="evidence" value="ECO:0007669"/>
    <property type="project" value="UniProtKB-KW"/>
</dbReference>
<dbReference type="InterPro" id="IPR011057">
    <property type="entry name" value="Mss4-like_sf"/>
</dbReference>
<protein>
    <recommendedName>
        <fullName evidence="2">peptide-methionine (R)-S-oxide reductase</fullName>
        <ecNumber evidence="2">1.8.4.12</ecNumber>
    </recommendedName>
</protein>
<dbReference type="STRING" id="1302689.RG47T_0183"/>
<evidence type="ECO:0000256" key="3">
    <source>
        <dbReference type="ARBA" id="ARBA00022723"/>
    </source>
</evidence>
<reference evidence="8 9" key="1">
    <citation type="submission" date="2016-11" db="EMBL/GenBank/DDBJ databases">
        <title>Whole Genome Sequencing of Mucilaginibacter polytrichastri RG4-7(T) isolated from the moss sample.</title>
        <authorList>
            <person name="Li Y."/>
        </authorList>
    </citation>
    <scope>NUCLEOTIDE SEQUENCE [LARGE SCALE GENOMIC DNA]</scope>
    <source>
        <strain evidence="8 9">RG4-7</strain>
    </source>
</reference>
<dbReference type="EC" id="1.8.4.12" evidence="2"/>
<evidence type="ECO:0000259" key="7">
    <source>
        <dbReference type="PROSITE" id="PS51790"/>
    </source>
</evidence>
<dbReference type="GO" id="GO:0006979">
    <property type="term" value="P:response to oxidative stress"/>
    <property type="evidence" value="ECO:0007669"/>
    <property type="project" value="InterPro"/>
</dbReference>
<dbReference type="Gene3D" id="2.170.150.20">
    <property type="entry name" value="Peptide methionine sulfoxide reductase"/>
    <property type="match status" value="1"/>
</dbReference>
<organism evidence="8 9">
    <name type="scientific">Mucilaginibacter polytrichastri</name>
    <dbReference type="NCBI Taxonomy" id="1302689"/>
    <lineage>
        <taxon>Bacteria</taxon>
        <taxon>Pseudomonadati</taxon>
        <taxon>Bacteroidota</taxon>
        <taxon>Sphingobacteriia</taxon>
        <taxon>Sphingobacteriales</taxon>
        <taxon>Sphingobacteriaceae</taxon>
        <taxon>Mucilaginibacter</taxon>
    </lineage>
</organism>
<evidence type="ECO:0000256" key="4">
    <source>
        <dbReference type="ARBA" id="ARBA00022833"/>
    </source>
</evidence>
<keyword evidence="5" id="KW-0560">Oxidoreductase</keyword>
<dbReference type="PROSITE" id="PS51790">
    <property type="entry name" value="MSRB"/>
    <property type="match status" value="1"/>
</dbReference>
<evidence type="ECO:0000256" key="1">
    <source>
        <dbReference type="ARBA" id="ARBA00001947"/>
    </source>
</evidence>
<dbReference type="SUPFAM" id="SSF51316">
    <property type="entry name" value="Mss4-like"/>
    <property type="match status" value="1"/>
</dbReference>
<dbReference type="GO" id="GO:0030091">
    <property type="term" value="P:protein repair"/>
    <property type="evidence" value="ECO:0007669"/>
    <property type="project" value="InterPro"/>
</dbReference>
<evidence type="ECO:0000313" key="9">
    <source>
        <dbReference type="Proteomes" id="UP000186720"/>
    </source>
</evidence>
<dbReference type="NCBIfam" id="TIGR00357">
    <property type="entry name" value="peptide-methionine (R)-S-oxide reductase MsrB"/>
    <property type="match status" value="1"/>
</dbReference>
<dbReference type="PANTHER" id="PTHR46081:SF8">
    <property type="entry name" value="PEPTIDE METHIONINE SULFOXIDE REDUCTASE 2"/>
    <property type="match status" value="1"/>
</dbReference>
<name>A0A1Q5ZSK0_9SPHI</name>
<dbReference type="InterPro" id="IPR002579">
    <property type="entry name" value="Met_Sox_Rdtase_MsrB_dom"/>
</dbReference>
<dbReference type="PANTHER" id="PTHR46081">
    <property type="entry name" value="PEPTIDE METHIONINE SULFOXIDE REDUCTASE 2"/>
    <property type="match status" value="1"/>
</dbReference>
<dbReference type="InterPro" id="IPR028427">
    <property type="entry name" value="Met_Sox_Rdtase_MsrB"/>
</dbReference>
<keyword evidence="9" id="KW-1185">Reference proteome</keyword>
<evidence type="ECO:0000256" key="2">
    <source>
        <dbReference type="ARBA" id="ARBA00012499"/>
    </source>
</evidence>
<dbReference type="NCBIfam" id="NF004036">
    <property type="entry name" value="PRK05508.1"/>
    <property type="match status" value="1"/>
</dbReference>